<dbReference type="InterPro" id="IPR057670">
    <property type="entry name" value="SH3_retrovirus"/>
</dbReference>
<sequence length="319" mass="35599">MGMKFEIENFTGENDFGLWKMKMKAVLVKEGLDIALDGEEKLPTDMDTDEKNLLKKAYNSLIMCLEKRVLREVSKETTTAEVQAAITAKDAKIRVGEKKTNVAEGLIIRGHLKNDCTNKDHSKAKKQDDNGDAAMVLDGYGSSEKQGLLGNVKVSKLDFCETCVLGKATKVKFDRGKHVTKQTLDYVHFDLYGLSKVPSLGGARVFGCPAYVHIKQGKLEPRAMKGVFLGYPEEVKGYKIWCQNGNSGKSVISRDVTFNELEMLRSKVAKSSSKVNNQQTIDIDPFSKYKVDFEVETSKKRMESETLKEDLAEIEEASS</sequence>
<evidence type="ECO:0000259" key="1">
    <source>
        <dbReference type="Pfam" id="PF25597"/>
    </source>
</evidence>
<comment type="caution">
    <text evidence="2">The sequence shown here is derived from an EMBL/GenBank/DDBJ whole genome shotgun (WGS) entry which is preliminary data.</text>
</comment>
<keyword evidence="3" id="KW-1185">Reference proteome</keyword>
<accession>A0A5C7I323</accession>
<dbReference type="Proteomes" id="UP000323000">
    <property type="component" value="Chromosome 4"/>
</dbReference>
<evidence type="ECO:0000313" key="2">
    <source>
        <dbReference type="EMBL" id="TXG63651.1"/>
    </source>
</evidence>
<dbReference type="OrthoDB" id="1434865at2759"/>
<dbReference type="PANTHER" id="PTHR42648">
    <property type="entry name" value="TRANSPOSASE, PUTATIVE-RELATED"/>
    <property type="match status" value="1"/>
</dbReference>
<dbReference type="EMBL" id="VAHF01000004">
    <property type="protein sequence ID" value="TXG63651.1"/>
    <property type="molecule type" value="Genomic_DNA"/>
</dbReference>
<dbReference type="InterPro" id="IPR039537">
    <property type="entry name" value="Retrotran_Ty1/copia-like"/>
</dbReference>
<dbReference type="PANTHER" id="PTHR42648:SF28">
    <property type="entry name" value="TRANSPOSON-ENCODED PROTEIN WITH RIBONUCLEASE H-LIKE AND RETROVIRUS ZINC FINGER-LIKE DOMAINS"/>
    <property type="match status" value="1"/>
</dbReference>
<evidence type="ECO:0000313" key="3">
    <source>
        <dbReference type="Proteomes" id="UP000323000"/>
    </source>
</evidence>
<protein>
    <recommendedName>
        <fullName evidence="1">Retroviral polymerase SH3-like domain-containing protein</fullName>
    </recommendedName>
</protein>
<feature type="domain" description="Retroviral polymerase SH3-like" evidence="1">
    <location>
        <begin position="208"/>
        <end position="267"/>
    </location>
</feature>
<name>A0A5C7I323_9ROSI</name>
<gene>
    <name evidence="2" type="ORF">EZV62_010645</name>
</gene>
<reference evidence="3" key="1">
    <citation type="journal article" date="2019" name="Gigascience">
        <title>De novo genome assembly of the endangered Acer yangbiense, a plant species with extremely small populations endemic to Yunnan Province, China.</title>
        <authorList>
            <person name="Yang J."/>
            <person name="Wariss H.M."/>
            <person name="Tao L."/>
            <person name="Zhang R."/>
            <person name="Yun Q."/>
            <person name="Hollingsworth P."/>
            <person name="Dao Z."/>
            <person name="Luo G."/>
            <person name="Guo H."/>
            <person name="Ma Y."/>
            <person name="Sun W."/>
        </authorList>
    </citation>
    <scope>NUCLEOTIDE SEQUENCE [LARGE SCALE GENOMIC DNA]</scope>
    <source>
        <strain evidence="3">cv. Malutang</strain>
    </source>
</reference>
<proteinExistence type="predicted"/>
<organism evidence="2 3">
    <name type="scientific">Acer yangbiense</name>
    <dbReference type="NCBI Taxonomy" id="1000413"/>
    <lineage>
        <taxon>Eukaryota</taxon>
        <taxon>Viridiplantae</taxon>
        <taxon>Streptophyta</taxon>
        <taxon>Embryophyta</taxon>
        <taxon>Tracheophyta</taxon>
        <taxon>Spermatophyta</taxon>
        <taxon>Magnoliopsida</taxon>
        <taxon>eudicotyledons</taxon>
        <taxon>Gunneridae</taxon>
        <taxon>Pentapetalae</taxon>
        <taxon>rosids</taxon>
        <taxon>malvids</taxon>
        <taxon>Sapindales</taxon>
        <taxon>Sapindaceae</taxon>
        <taxon>Hippocastanoideae</taxon>
        <taxon>Acereae</taxon>
        <taxon>Acer</taxon>
    </lineage>
</organism>
<dbReference type="Pfam" id="PF25597">
    <property type="entry name" value="SH3_retrovirus"/>
    <property type="match status" value="1"/>
</dbReference>
<dbReference type="AlphaFoldDB" id="A0A5C7I323"/>